<dbReference type="EMBL" id="CP108482">
    <property type="protein sequence ID" value="WUS54308.1"/>
    <property type="molecule type" value="Genomic_DNA"/>
</dbReference>
<protein>
    <submittedName>
        <fullName evidence="5">Relaxase domain-containing protein</fullName>
    </submittedName>
</protein>
<dbReference type="CDD" id="cd18809">
    <property type="entry name" value="SF1_C_RecD"/>
    <property type="match status" value="1"/>
</dbReference>
<accession>A0ABZ1W0F4</accession>
<dbReference type="SUPFAM" id="SSF55464">
    <property type="entry name" value="Origin of replication-binding domain, RBD-like"/>
    <property type="match status" value="1"/>
</dbReference>
<evidence type="ECO:0000256" key="1">
    <source>
        <dbReference type="ARBA" id="ARBA00022741"/>
    </source>
</evidence>
<feature type="compositionally biased region" description="Low complexity" evidence="3">
    <location>
        <begin position="1566"/>
        <end position="1576"/>
    </location>
</feature>
<proteinExistence type="predicted"/>
<feature type="compositionally biased region" description="Basic residues" evidence="3">
    <location>
        <begin position="1589"/>
        <end position="1600"/>
    </location>
</feature>
<dbReference type="PANTHER" id="PTHR43788:SF6">
    <property type="entry name" value="DNA HELICASE B"/>
    <property type="match status" value="1"/>
</dbReference>
<dbReference type="Gene3D" id="3.40.50.300">
    <property type="entry name" value="P-loop containing nucleotide triphosphate hydrolases"/>
    <property type="match status" value="2"/>
</dbReference>
<evidence type="ECO:0000256" key="2">
    <source>
        <dbReference type="ARBA" id="ARBA00022840"/>
    </source>
</evidence>
<evidence type="ECO:0000313" key="6">
    <source>
        <dbReference type="Proteomes" id="UP001432014"/>
    </source>
</evidence>
<gene>
    <name evidence="5" type="ORF">OG469_01590</name>
</gene>
<evidence type="ECO:0000313" key="5">
    <source>
        <dbReference type="EMBL" id="WUS54308.1"/>
    </source>
</evidence>
<feature type="compositionally biased region" description="Basic and acidic residues" evidence="3">
    <location>
        <begin position="1199"/>
        <end position="1209"/>
    </location>
</feature>
<keyword evidence="6" id="KW-1185">Reference proteome</keyword>
<sequence>MTVAFGKTSPGDGYRYFMRQITSGDDLRPRGRDLAEHQTALQVPPGRWTGRAAALLGVAGEVTEAQMRALFGEGLHPRADELIAEQLRAGASVRQAHRAARLGAAFYQLGQKPTPLAVAIDERTKAWEKDAGRSATDSERRSLRRQVGASAFRAEYERDPAGGTELHRFITRRTRPPRQPVAAFHPVFAPPKSVILLWALGDEATRVAVERAHEEAINVTLAWIEDHALATRTGPGGVAQHDVTGGLVAAQFRHFDSRCGDALLHDHVLIANKVQGPDGRWRTIDGRLLLAQAVAASELYNAQVLRRTCTALDLVVAERQLEEGRRPVMEIAGISAELIDANSARTRAILAQLPRLIAAYRAEHGKEPSLPARIALMRRATLETRPDKKSAAPLAVLREGWQLGVAAAFGRPLVDNLLANARRVARDVRRDKGPPPRLDVAAAAREVVATVSLHRAVFGKRHLLAEAHRHVTAATLGRGGEGWAEQICEHALARLCLDLTPPDINPAFAPLQRSDGTSVYRRRAAELYTTPAILAAEDRIVAAARARLTPACPTRTFDKTATRHKGPLDAGQRAMAKAFATSERALVAAIGPAGAGKTTALRLAANAITAAGRTTVALAPSARAAHVMSEELRQPAHTLHSWLRRQRLADAGKLVLPRAERLRKGDVIIVDEAGMAATTQLAAIVRRAAKAGAHVRLIGDPAQLAAVEAGGVLRLLQTEVGAVHLTAVHRFRHPEEAGASLTLRDGDPGEAFTWYRQHGRIQGGTTSAMADAVFTAWRTDLTAGRTPLMTAPDRDLVATLNRRAQKWRMERGQLLAPSRWRPNPAKLRDGHRAHVGDLIVTRRNQRSLACRGGKDFVKNGDVWAIERYTPQGDAVIRHTQHRGRLTLPADYLREHCELGYASTIHRAQGMTVTRSHALLTTRTSREAAYVAATRGRTGNHLYIALENDQSLDQALLRIATYSSFTPSARQTIRTEQERAWGIEQLTAEYAHATEQATRLRYAAAARAALARAAEPLIADDAFTAIINALGRAEKAGFTPERILAAAHQEGTLTGTDVPGAVLAWRIDRRLRTARAAEAHAQADPHPGARLLRTLSDDQLQRIAALAEQHRARALDELHAADAETAAAPRAVTAGGRRHPAWPQRPYGTFTAGQLATRLRAGRRAALRAADEGDHRAELAAVEDLVRLRAEQALRRAMPWRDRSREDYQRTRPGSPATAPDPAVDAERVRMRTAAARDAWQRAEAVTARTAAERHLRRLLPDRPPTGDFNGDLPDWLTPTAALTDPHTPENWRRHLTERRDVVERHLAARGAQLAADIPAWAAPLGPLPPPEAGRALRARWERTAALTDAWRTLHQVPAHLPGLGPKPEAEQHAAAWAALEERIRALHHRARTAHQPHPGPPPEQLTRQALEQLAHLRLLRGRQVPDPAVRPDPAAPAAPAVAGLADRRPAAPILLPRAERLGQDALAATLAGQEAPEEWIEQIPAPDEDDTGQQHLYRRLVTAVADWRLRQNVTGTDPLGPPPDSDRATEWQHLSKALDLYRTARITDRLQLLRVRREADRERLEAAAQQAAQAGPGTPPRRAPASKPSRPRRPGGRRRR</sequence>
<feature type="domain" description="AAA+ ATPase" evidence="4">
    <location>
        <begin position="583"/>
        <end position="741"/>
    </location>
</feature>
<dbReference type="Pfam" id="PF13604">
    <property type="entry name" value="AAA_30"/>
    <property type="match status" value="1"/>
</dbReference>
<keyword evidence="2" id="KW-0067">ATP-binding</keyword>
<reference evidence="5 6" key="1">
    <citation type="submission" date="2022-10" db="EMBL/GenBank/DDBJ databases">
        <title>The complete genomes of actinobacterial strains from the NBC collection.</title>
        <authorList>
            <person name="Joergensen T.S."/>
            <person name="Alvarez Arevalo M."/>
            <person name="Sterndorff E.B."/>
            <person name="Faurdal D."/>
            <person name="Vuksanovic O."/>
            <person name="Mourched A.-S."/>
            <person name="Charusanti P."/>
            <person name="Shaw S."/>
            <person name="Blin K."/>
            <person name="Weber T."/>
        </authorList>
    </citation>
    <scope>NUCLEOTIDE SEQUENCE [LARGE SCALE GENOMIC DNA]</scope>
    <source>
        <strain evidence="5 6">NBC_01247</strain>
    </source>
</reference>
<feature type="region of interest" description="Disordered" evidence="3">
    <location>
        <begin position="1199"/>
        <end position="1222"/>
    </location>
</feature>
<dbReference type="NCBIfam" id="NF041492">
    <property type="entry name" value="MobF"/>
    <property type="match status" value="1"/>
</dbReference>
<feature type="region of interest" description="Disordered" evidence="3">
    <location>
        <begin position="1560"/>
        <end position="1600"/>
    </location>
</feature>
<evidence type="ECO:0000256" key="3">
    <source>
        <dbReference type="SAM" id="MobiDB-lite"/>
    </source>
</evidence>
<dbReference type="SUPFAM" id="SSF52540">
    <property type="entry name" value="P-loop containing nucleoside triphosphate hydrolases"/>
    <property type="match status" value="2"/>
</dbReference>
<dbReference type="InterPro" id="IPR014862">
    <property type="entry name" value="TrwC"/>
</dbReference>
<dbReference type="InterPro" id="IPR003593">
    <property type="entry name" value="AAA+_ATPase"/>
</dbReference>
<dbReference type="InterPro" id="IPR050534">
    <property type="entry name" value="Coronavir_polyprotein_1ab"/>
</dbReference>
<organism evidence="5 6">
    <name type="scientific">Kitasatospora herbaricolor</name>
    <dbReference type="NCBI Taxonomy" id="68217"/>
    <lineage>
        <taxon>Bacteria</taxon>
        <taxon>Bacillati</taxon>
        <taxon>Actinomycetota</taxon>
        <taxon>Actinomycetes</taxon>
        <taxon>Kitasatosporales</taxon>
        <taxon>Streptomycetaceae</taxon>
        <taxon>Kitasatospora</taxon>
    </lineage>
</organism>
<dbReference type="PANTHER" id="PTHR43788">
    <property type="entry name" value="DNA2/NAM7 HELICASE FAMILY MEMBER"/>
    <property type="match status" value="1"/>
</dbReference>
<dbReference type="SMART" id="SM00382">
    <property type="entry name" value="AAA"/>
    <property type="match status" value="1"/>
</dbReference>
<name>A0ABZ1W0F4_9ACTN</name>
<dbReference type="CDD" id="cd17933">
    <property type="entry name" value="DEXSc_RecD-like"/>
    <property type="match status" value="1"/>
</dbReference>
<dbReference type="Pfam" id="PF08751">
    <property type="entry name" value="TrwC"/>
    <property type="match status" value="1"/>
</dbReference>
<feature type="region of interest" description="Disordered" evidence="3">
    <location>
        <begin position="1424"/>
        <end position="1443"/>
    </location>
</feature>
<dbReference type="RefSeq" id="WP_329492920.1">
    <property type="nucleotide sequence ID" value="NZ_CP108460.1"/>
</dbReference>
<dbReference type="InterPro" id="IPR027417">
    <property type="entry name" value="P-loop_NTPase"/>
</dbReference>
<keyword evidence="1" id="KW-0547">Nucleotide-binding</keyword>
<evidence type="ECO:0000259" key="4">
    <source>
        <dbReference type="SMART" id="SM00382"/>
    </source>
</evidence>
<dbReference type="Proteomes" id="UP001432014">
    <property type="component" value="Chromosome"/>
</dbReference>
<dbReference type="Gene3D" id="2.30.30.940">
    <property type="match status" value="1"/>
</dbReference>